<comment type="caution">
    <text evidence="2">The sequence shown here is derived from an EMBL/GenBank/DDBJ whole genome shotgun (WGS) entry which is preliminary data.</text>
</comment>
<keyword evidence="1" id="KW-0472">Membrane</keyword>
<dbReference type="Proteomes" id="UP000593571">
    <property type="component" value="Unassembled WGS sequence"/>
</dbReference>
<sequence>MKEKSKDFENNFTYFILLFRDGHKYYVSLTVKVNYTLFIVKRELIVLCGFLHFGCNVFRIVQIKEKEASFPPLFLVFYLLLPFLHPNNFQFYPTYKSTSPCQTHVLFMTLPSLVHVSLGETFIVIKIGQYCKNLLILKPEAHVLKSKEKNHTFKKSQHSINWHHYS</sequence>
<keyword evidence="1" id="KW-0812">Transmembrane</keyword>
<name>A0A7J8IMX7_ROUAE</name>
<gene>
    <name evidence="2" type="ORF">HJG63_010678</name>
</gene>
<keyword evidence="3" id="KW-1185">Reference proteome</keyword>
<feature type="transmembrane region" description="Helical" evidence="1">
    <location>
        <begin position="105"/>
        <end position="125"/>
    </location>
</feature>
<organism evidence="2 3">
    <name type="scientific">Rousettus aegyptiacus</name>
    <name type="common">Egyptian fruit bat</name>
    <name type="synonym">Pteropus aegyptiacus</name>
    <dbReference type="NCBI Taxonomy" id="9407"/>
    <lineage>
        <taxon>Eukaryota</taxon>
        <taxon>Metazoa</taxon>
        <taxon>Chordata</taxon>
        <taxon>Craniata</taxon>
        <taxon>Vertebrata</taxon>
        <taxon>Euteleostomi</taxon>
        <taxon>Mammalia</taxon>
        <taxon>Eutheria</taxon>
        <taxon>Laurasiatheria</taxon>
        <taxon>Chiroptera</taxon>
        <taxon>Yinpterochiroptera</taxon>
        <taxon>Pteropodoidea</taxon>
        <taxon>Pteropodidae</taxon>
        <taxon>Rousettinae</taxon>
        <taxon>Rousettus</taxon>
    </lineage>
</organism>
<dbReference type="EMBL" id="JACASE010000003">
    <property type="protein sequence ID" value="KAF6485499.1"/>
    <property type="molecule type" value="Genomic_DNA"/>
</dbReference>
<evidence type="ECO:0000256" key="1">
    <source>
        <dbReference type="SAM" id="Phobius"/>
    </source>
</evidence>
<proteinExistence type="predicted"/>
<feature type="transmembrane region" description="Helical" evidence="1">
    <location>
        <begin position="68"/>
        <end position="85"/>
    </location>
</feature>
<keyword evidence="1" id="KW-1133">Transmembrane helix</keyword>
<dbReference type="AlphaFoldDB" id="A0A7J8IMX7"/>
<evidence type="ECO:0000313" key="2">
    <source>
        <dbReference type="EMBL" id="KAF6485499.1"/>
    </source>
</evidence>
<accession>A0A7J8IMX7</accession>
<protein>
    <submittedName>
        <fullName evidence="2">Uncharacterized protein</fullName>
    </submittedName>
</protein>
<reference evidence="2 3" key="1">
    <citation type="journal article" date="2020" name="Nature">
        <title>Six reference-quality genomes reveal evolution of bat adaptations.</title>
        <authorList>
            <person name="Jebb D."/>
            <person name="Huang Z."/>
            <person name="Pippel M."/>
            <person name="Hughes G.M."/>
            <person name="Lavrichenko K."/>
            <person name="Devanna P."/>
            <person name="Winkler S."/>
            <person name="Jermiin L.S."/>
            <person name="Skirmuntt E.C."/>
            <person name="Katzourakis A."/>
            <person name="Burkitt-Gray L."/>
            <person name="Ray D.A."/>
            <person name="Sullivan K.A.M."/>
            <person name="Roscito J.G."/>
            <person name="Kirilenko B.M."/>
            <person name="Davalos L.M."/>
            <person name="Corthals A.P."/>
            <person name="Power M.L."/>
            <person name="Jones G."/>
            <person name="Ransome R.D."/>
            <person name="Dechmann D.K.N."/>
            <person name="Locatelli A.G."/>
            <person name="Puechmaille S.J."/>
            <person name="Fedrigo O."/>
            <person name="Jarvis E.D."/>
            <person name="Hiller M."/>
            <person name="Vernes S.C."/>
            <person name="Myers E.W."/>
            <person name="Teeling E.C."/>
        </authorList>
    </citation>
    <scope>NUCLEOTIDE SEQUENCE [LARGE SCALE GENOMIC DNA]</scope>
    <source>
        <strain evidence="2">MRouAeg1</strain>
        <tissue evidence="2">Muscle</tissue>
    </source>
</reference>
<evidence type="ECO:0000313" key="3">
    <source>
        <dbReference type="Proteomes" id="UP000593571"/>
    </source>
</evidence>